<feature type="compositionally biased region" description="Polar residues" evidence="1">
    <location>
        <begin position="17"/>
        <end position="32"/>
    </location>
</feature>
<reference evidence="2 3" key="1">
    <citation type="submission" date="2016-10" db="EMBL/GenBank/DDBJ databases">
        <authorList>
            <person name="de Groot N.N."/>
        </authorList>
    </citation>
    <scope>NUCLEOTIDE SEQUENCE [LARGE SCALE GENOMIC DNA]</scope>
    <source>
        <strain evidence="3">KMM 9023,NRIC 0796,JCM 17311,KCTC 23692</strain>
    </source>
</reference>
<name>A0A1I6CW84_9RHOB</name>
<evidence type="ECO:0000313" key="3">
    <source>
        <dbReference type="Proteomes" id="UP000199302"/>
    </source>
</evidence>
<accession>A0A1I6CW84</accession>
<dbReference type="EMBL" id="FOYI01000001">
    <property type="protein sequence ID" value="SFQ97456.1"/>
    <property type="molecule type" value="Genomic_DNA"/>
</dbReference>
<keyword evidence="3" id="KW-1185">Reference proteome</keyword>
<sequence length="305" mass="34210">MSVAFLHELERYEFSLQENTPARASRPKGQNSDTDESPFHLGGRIWLLRSVGFSAVAGEIGLTFDPTLMTVRPSTEASDWEALPQTTELVLKVMNHAADALVESQPGLLPVELPPAPKLHLAPVQWNVSRTTANDRRLRSLRQTLSKVEKDQDQDRDLPGRGEMKLRREFSRLRLPAPATVSVSFDSSRKALRVKLAFVHLMSEVWGVSYLQARGHRLEFVARSVEERKQVARLICRKFLIAVARCVELWLGPVDFKVIIALETLSSESELSGQLTLEPGAWGFETAAAAIDSNFGSERLYFQFL</sequence>
<dbReference type="RefSeq" id="WP_143104085.1">
    <property type="nucleotide sequence ID" value="NZ_FOYI01000001.1"/>
</dbReference>
<evidence type="ECO:0000313" key="2">
    <source>
        <dbReference type="EMBL" id="SFQ97456.1"/>
    </source>
</evidence>
<dbReference type="AlphaFoldDB" id="A0A1I6CW84"/>
<feature type="region of interest" description="Disordered" evidence="1">
    <location>
        <begin position="17"/>
        <end position="37"/>
    </location>
</feature>
<protein>
    <submittedName>
        <fullName evidence="2">Uncharacterized protein</fullName>
    </submittedName>
</protein>
<evidence type="ECO:0000256" key="1">
    <source>
        <dbReference type="SAM" id="MobiDB-lite"/>
    </source>
</evidence>
<organism evidence="2 3">
    <name type="scientific">Poseidonocella sedimentorum</name>
    <dbReference type="NCBI Taxonomy" id="871652"/>
    <lineage>
        <taxon>Bacteria</taxon>
        <taxon>Pseudomonadati</taxon>
        <taxon>Pseudomonadota</taxon>
        <taxon>Alphaproteobacteria</taxon>
        <taxon>Rhodobacterales</taxon>
        <taxon>Roseobacteraceae</taxon>
        <taxon>Poseidonocella</taxon>
    </lineage>
</organism>
<dbReference type="STRING" id="871652.SAMN04515673_101479"/>
<proteinExistence type="predicted"/>
<gene>
    <name evidence="2" type="ORF">SAMN04515673_101479</name>
</gene>
<dbReference type="Proteomes" id="UP000199302">
    <property type="component" value="Unassembled WGS sequence"/>
</dbReference>